<proteinExistence type="predicted"/>
<dbReference type="InterPro" id="IPR002762">
    <property type="entry name" value="CbiX-like"/>
</dbReference>
<dbReference type="GO" id="GO:0046872">
    <property type="term" value="F:metal ion binding"/>
    <property type="evidence" value="ECO:0007669"/>
    <property type="project" value="UniProtKB-KW"/>
</dbReference>
<dbReference type="InterPro" id="IPR050963">
    <property type="entry name" value="Sirohydro_Cobaltochel/CbiX"/>
</dbReference>
<evidence type="ECO:0000313" key="4">
    <source>
        <dbReference type="EMBL" id="KUL45794.1"/>
    </source>
</evidence>
<evidence type="ECO:0000313" key="5">
    <source>
        <dbReference type="Proteomes" id="UP000053413"/>
    </source>
</evidence>
<dbReference type="Proteomes" id="UP000053413">
    <property type="component" value="Unassembled WGS sequence"/>
</dbReference>
<keyword evidence="1" id="KW-0479">Metal-binding</keyword>
<dbReference type="Pfam" id="PF01903">
    <property type="entry name" value="CbiX"/>
    <property type="match status" value="2"/>
</dbReference>
<dbReference type="CDD" id="cd03414">
    <property type="entry name" value="CbiX_SirB_C"/>
    <property type="match status" value="1"/>
</dbReference>
<reference evidence="5" key="1">
    <citation type="submission" date="2015-10" db="EMBL/GenBank/DDBJ databases">
        <authorList>
            <person name="Ju K.-S."/>
            <person name="Doroghazi J.R."/>
            <person name="Metcalf W.W."/>
        </authorList>
    </citation>
    <scope>NUCLEOTIDE SEQUENCE [LARGE SCALE GENOMIC DNA]</scope>
    <source>
        <strain evidence="5">NRRL F-8817</strain>
    </source>
</reference>
<keyword evidence="2" id="KW-0456">Lyase</keyword>
<gene>
    <name evidence="4" type="ORF">ADL28_36400</name>
</gene>
<accession>A0A0X3VMI2</accession>
<evidence type="ECO:0000256" key="3">
    <source>
        <dbReference type="SAM" id="MobiDB-lite"/>
    </source>
</evidence>
<sequence length="327" mass="32976">MTPPSGSPGPDSTTDFDSAQRLMTRFTAQLTTQLDRLGQGDRSGSRQGRRDRPPTLVAVAHGSRDPEALRTVTALLDRVRALRPGLPVRLGHIELNQPLLADTLAALRGEAVLVPLLLSRGYHTEQDIPDAVAAAPHLAARIAAPLGPDPLLAEALHARLAEAGRRAGAPYGAGVGAPYGTGAGAPYGTGAAGAAAPHRAGVVLAAAGSRDPDAAVDVARTAALLSARLGGVPVLPGYASGSGPTVPEAVRALAALGHDRIAVASYFTAPGRFATQCANATQAAHTTPGVAAAPLGAHPAVARLVVRRYEQAIASAPLSPPAATVGV</sequence>
<feature type="region of interest" description="Disordered" evidence="3">
    <location>
        <begin position="31"/>
        <end position="56"/>
    </location>
</feature>
<comment type="caution">
    <text evidence="4">The sequence shown here is derived from an EMBL/GenBank/DDBJ whole genome shotgun (WGS) entry which is preliminary data.</text>
</comment>
<dbReference type="RefSeq" id="WP_059148068.1">
    <property type="nucleotide sequence ID" value="NZ_LLZJ01000398.1"/>
</dbReference>
<dbReference type="AlphaFoldDB" id="A0A0X3VMI2"/>
<name>A0A0X3VMI2_STRVO</name>
<dbReference type="CDD" id="cd03416">
    <property type="entry name" value="CbiX_SirB_N"/>
    <property type="match status" value="1"/>
</dbReference>
<organism evidence="4 5">
    <name type="scientific">Streptomyces violaceusniger</name>
    <dbReference type="NCBI Taxonomy" id="68280"/>
    <lineage>
        <taxon>Bacteria</taxon>
        <taxon>Bacillati</taxon>
        <taxon>Actinomycetota</taxon>
        <taxon>Actinomycetes</taxon>
        <taxon>Kitasatosporales</taxon>
        <taxon>Streptomycetaceae</taxon>
        <taxon>Streptomyces</taxon>
        <taxon>Streptomyces violaceusniger group</taxon>
    </lineage>
</organism>
<dbReference type="GO" id="GO:0016829">
    <property type="term" value="F:lyase activity"/>
    <property type="evidence" value="ECO:0007669"/>
    <property type="project" value="UniProtKB-KW"/>
</dbReference>
<dbReference type="PANTHER" id="PTHR33542">
    <property type="entry name" value="SIROHYDROCHLORIN FERROCHELATASE, CHLOROPLASTIC"/>
    <property type="match status" value="1"/>
</dbReference>
<dbReference type="Gene3D" id="3.40.50.1400">
    <property type="match status" value="2"/>
</dbReference>
<protein>
    <submittedName>
        <fullName evidence="4">Sirohydrochlorin cobaltochelatase</fullName>
    </submittedName>
</protein>
<evidence type="ECO:0000256" key="2">
    <source>
        <dbReference type="ARBA" id="ARBA00023239"/>
    </source>
</evidence>
<dbReference type="EMBL" id="LLZJ01000398">
    <property type="protein sequence ID" value="KUL45794.1"/>
    <property type="molecule type" value="Genomic_DNA"/>
</dbReference>
<evidence type="ECO:0000256" key="1">
    <source>
        <dbReference type="ARBA" id="ARBA00022723"/>
    </source>
</evidence>
<dbReference type="PANTHER" id="PTHR33542:SF5">
    <property type="entry name" value="FERROCHELATASE CHE1"/>
    <property type="match status" value="1"/>
</dbReference>
<dbReference type="SUPFAM" id="SSF53800">
    <property type="entry name" value="Chelatase"/>
    <property type="match status" value="1"/>
</dbReference>